<dbReference type="Pfam" id="PF00002">
    <property type="entry name" value="7tm_2"/>
    <property type="match status" value="1"/>
</dbReference>
<evidence type="ECO:0000256" key="3">
    <source>
        <dbReference type="ARBA" id="ARBA00022989"/>
    </source>
</evidence>
<feature type="transmembrane region" description="Helical" evidence="5">
    <location>
        <begin position="262"/>
        <end position="288"/>
    </location>
</feature>
<keyword evidence="9" id="KW-1185">Reference proteome</keyword>
<organism evidence="8 9">
    <name type="scientific">Plutella xylostella</name>
    <name type="common">Diamondback moth</name>
    <name type="synonym">Plutella maculipennis</name>
    <dbReference type="NCBI Taxonomy" id="51655"/>
    <lineage>
        <taxon>Eukaryota</taxon>
        <taxon>Metazoa</taxon>
        <taxon>Ecdysozoa</taxon>
        <taxon>Arthropoda</taxon>
        <taxon>Hexapoda</taxon>
        <taxon>Insecta</taxon>
        <taxon>Pterygota</taxon>
        <taxon>Neoptera</taxon>
        <taxon>Endopterygota</taxon>
        <taxon>Lepidoptera</taxon>
        <taxon>Glossata</taxon>
        <taxon>Ditrysia</taxon>
        <taxon>Yponomeutoidea</taxon>
        <taxon>Plutellidae</taxon>
        <taxon>Plutella</taxon>
    </lineage>
</organism>
<comment type="caution">
    <text evidence="8">The sequence shown here is derived from an EMBL/GenBank/DDBJ whole genome shotgun (WGS) entry which is preliminary data.</text>
</comment>
<dbReference type="InterPro" id="IPR017981">
    <property type="entry name" value="GPCR_2-like_7TM"/>
</dbReference>
<feature type="transmembrane region" description="Helical" evidence="5">
    <location>
        <begin position="309"/>
        <end position="331"/>
    </location>
</feature>
<feature type="transmembrane region" description="Helical" evidence="5">
    <location>
        <begin position="218"/>
        <end position="242"/>
    </location>
</feature>
<dbReference type="PROSITE" id="PS50261">
    <property type="entry name" value="G_PROTEIN_RECEP_F2_4"/>
    <property type="match status" value="1"/>
</dbReference>
<dbReference type="CDD" id="cd15039">
    <property type="entry name" value="7tmB3_Methuselah-like"/>
    <property type="match status" value="1"/>
</dbReference>
<feature type="signal peptide" evidence="6">
    <location>
        <begin position="1"/>
        <end position="16"/>
    </location>
</feature>
<dbReference type="Proteomes" id="UP000823941">
    <property type="component" value="Chromosome 25"/>
</dbReference>
<proteinExistence type="predicted"/>
<feature type="transmembrane region" description="Helical" evidence="5">
    <location>
        <begin position="176"/>
        <end position="197"/>
    </location>
</feature>
<evidence type="ECO:0000259" key="7">
    <source>
        <dbReference type="PROSITE" id="PS50261"/>
    </source>
</evidence>
<evidence type="ECO:0000256" key="1">
    <source>
        <dbReference type="ARBA" id="ARBA00004141"/>
    </source>
</evidence>
<feature type="domain" description="G-protein coupled receptors family 2 profile 2" evidence="7">
    <location>
        <begin position="111"/>
        <end position="361"/>
    </location>
</feature>
<protein>
    <recommendedName>
        <fullName evidence="7">G-protein coupled receptors family 2 profile 2 domain-containing protein</fullName>
    </recommendedName>
</protein>
<name>A0ABQ7PZ58_PLUXY</name>
<evidence type="ECO:0000313" key="9">
    <source>
        <dbReference type="Proteomes" id="UP000823941"/>
    </source>
</evidence>
<evidence type="ECO:0000256" key="4">
    <source>
        <dbReference type="ARBA" id="ARBA00023136"/>
    </source>
</evidence>
<feature type="chain" id="PRO_5045396018" description="G-protein coupled receptors family 2 profile 2 domain-containing protein" evidence="6">
    <location>
        <begin position="17"/>
        <end position="407"/>
    </location>
</feature>
<dbReference type="InterPro" id="IPR052808">
    <property type="entry name" value="GPCR_Mth-like"/>
</dbReference>
<dbReference type="EMBL" id="JAHIBW010000025">
    <property type="protein sequence ID" value="KAG7297978.1"/>
    <property type="molecule type" value="Genomic_DNA"/>
</dbReference>
<keyword evidence="6" id="KW-0732">Signal</keyword>
<evidence type="ECO:0000256" key="5">
    <source>
        <dbReference type="SAM" id="Phobius"/>
    </source>
</evidence>
<feature type="transmembrane region" description="Helical" evidence="5">
    <location>
        <begin position="114"/>
        <end position="136"/>
    </location>
</feature>
<keyword evidence="4 5" id="KW-0472">Membrane</keyword>
<evidence type="ECO:0000256" key="6">
    <source>
        <dbReference type="SAM" id="SignalP"/>
    </source>
</evidence>
<keyword evidence="3 5" id="KW-1133">Transmembrane helix</keyword>
<gene>
    <name evidence="8" type="ORF">JYU34_018738</name>
</gene>
<dbReference type="PANTHER" id="PTHR46953:SF1">
    <property type="entry name" value="G-PROTEIN COUPLED RECEPTOR MTH-LIKE 1-RELATED"/>
    <property type="match status" value="1"/>
</dbReference>
<feature type="transmembrane region" description="Helical" evidence="5">
    <location>
        <begin position="145"/>
        <end position="164"/>
    </location>
</feature>
<dbReference type="Gene3D" id="1.20.1070.10">
    <property type="entry name" value="Rhodopsin 7-helix transmembrane proteins"/>
    <property type="match status" value="1"/>
</dbReference>
<sequence length="407" mass="45834">MKGLLLLVLGCYSAMAAAPCCDNSVPIRVGGYCGDGDLKINIKCPFGYVPLKDIVIKGDQLYTMDAPNFSFASDPKDYCVGEMLRNRSDPAAGRISVAIVCFQQEYSENKDIEVTGILTLVSVAFLALTFAVYMFLPQLRDLQGLCYMCLCLSMALGFLSLGILQLNPNFTQEICTVTGFLVYFWMMATFFWTNVICINVYRTVVNSAHLKKTERRQYFIYSCYAWGCTFLFLVVSLITNFIEGDHLKPGIGVNSCWFKDRTTTWVFFYGPVAILLTANVALFVLSSLNLWKHTRKYEVSKLNNLKYRFLLSLKLLLVMGISWVFEIASFAHGESHIVWKIMDTFNCLQGVVIFLILVVLRRRAVRGLAAANLCLPVTRGLADKLSPHDDSDDQQILGDEHTEVRLN</sequence>
<feature type="transmembrane region" description="Helical" evidence="5">
    <location>
        <begin position="337"/>
        <end position="360"/>
    </location>
</feature>
<accession>A0ABQ7PZ58</accession>
<dbReference type="InterPro" id="IPR000832">
    <property type="entry name" value="GPCR_2_secretin-like"/>
</dbReference>
<keyword evidence="2 5" id="KW-0812">Transmembrane</keyword>
<dbReference type="PANTHER" id="PTHR46953">
    <property type="entry name" value="G-PROTEIN COUPLED RECEPTOR MTH-LIKE 1-RELATED"/>
    <property type="match status" value="1"/>
</dbReference>
<evidence type="ECO:0000256" key="2">
    <source>
        <dbReference type="ARBA" id="ARBA00022692"/>
    </source>
</evidence>
<comment type="subcellular location">
    <subcellularLocation>
        <location evidence="1">Membrane</location>
        <topology evidence="1">Multi-pass membrane protein</topology>
    </subcellularLocation>
</comment>
<reference evidence="8 9" key="1">
    <citation type="submission" date="2021-06" db="EMBL/GenBank/DDBJ databases">
        <title>A haploid diamondback moth (Plutella xylostella L.) genome assembly resolves 31 chromosomes and identifies a diamide resistance mutation.</title>
        <authorList>
            <person name="Ward C.M."/>
            <person name="Perry K.D."/>
            <person name="Baker G."/>
            <person name="Powis K."/>
            <person name="Heckel D.G."/>
            <person name="Baxter S.W."/>
        </authorList>
    </citation>
    <scope>NUCLEOTIDE SEQUENCE [LARGE SCALE GENOMIC DNA]</scope>
    <source>
        <strain evidence="8 9">LV</strain>
        <tissue evidence="8">Single pupa</tissue>
    </source>
</reference>
<evidence type="ECO:0000313" key="8">
    <source>
        <dbReference type="EMBL" id="KAG7297978.1"/>
    </source>
</evidence>